<organism evidence="1 2">
    <name type="scientific">Physocladia obscura</name>
    <dbReference type="NCBI Taxonomy" id="109957"/>
    <lineage>
        <taxon>Eukaryota</taxon>
        <taxon>Fungi</taxon>
        <taxon>Fungi incertae sedis</taxon>
        <taxon>Chytridiomycota</taxon>
        <taxon>Chytridiomycota incertae sedis</taxon>
        <taxon>Chytridiomycetes</taxon>
        <taxon>Chytridiales</taxon>
        <taxon>Chytriomycetaceae</taxon>
        <taxon>Physocladia</taxon>
    </lineage>
</organism>
<name>A0AAD5SSJ6_9FUNG</name>
<dbReference type="EMBL" id="JADGJH010002975">
    <property type="protein sequence ID" value="KAJ3093808.1"/>
    <property type="molecule type" value="Genomic_DNA"/>
</dbReference>
<comment type="caution">
    <text evidence="1">The sequence shown here is derived from an EMBL/GenBank/DDBJ whole genome shotgun (WGS) entry which is preliminary data.</text>
</comment>
<gene>
    <name evidence="1" type="ORF">HK100_006406</name>
</gene>
<protein>
    <submittedName>
        <fullName evidence="1">Uncharacterized protein</fullName>
    </submittedName>
</protein>
<evidence type="ECO:0000313" key="2">
    <source>
        <dbReference type="Proteomes" id="UP001211907"/>
    </source>
</evidence>
<evidence type="ECO:0000313" key="1">
    <source>
        <dbReference type="EMBL" id="KAJ3093808.1"/>
    </source>
</evidence>
<reference evidence="1" key="1">
    <citation type="submission" date="2020-05" db="EMBL/GenBank/DDBJ databases">
        <title>Phylogenomic resolution of chytrid fungi.</title>
        <authorList>
            <person name="Stajich J.E."/>
            <person name="Amses K."/>
            <person name="Simmons R."/>
            <person name="Seto K."/>
            <person name="Myers J."/>
            <person name="Bonds A."/>
            <person name="Quandt C.A."/>
            <person name="Barry K."/>
            <person name="Liu P."/>
            <person name="Grigoriev I."/>
            <person name="Longcore J.E."/>
            <person name="James T.Y."/>
        </authorList>
    </citation>
    <scope>NUCLEOTIDE SEQUENCE</scope>
    <source>
        <strain evidence="1">JEL0513</strain>
    </source>
</reference>
<keyword evidence="2" id="KW-1185">Reference proteome</keyword>
<sequence>HPIVLNDNIIRLLSDSLAFAPLSRENTRKYIESMARFIKKNNNSRQAYISIIDACVALGDLKLAQHIYTEFKAAVLLKKCTIAFEASTLSSSNKGDGFVKEGLVVHKEEKLRKFTPRRTIASMLRLMSCVQAPDLRDAVRFFENEVLLDEERVQTHWKEIENGWKGVQKSELVKAQEASKRSRVKILDSRVNELMNVMQSGVPVRVGFDGPFAVCYKAIDVGFRIGLEQKIAKKGIEDGIGSGIDRGRNLMHLAAFIEKLQEIERKTVLKILNRSE</sequence>
<proteinExistence type="predicted"/>
<dbReference type="Proteomes" id="UP001211907">
    <property type="component" value="Unassembled WGS sequence"/>
</dbReference>
<dbReference type="AlphaFoldDB" id="A0AAD5SSJ6"/>
<feature type="non-terminal residue" evidence="1">
    <location>
        <position position="1"/>
    </location>
</feature>
<accession>A0AAD5SSJ6</accession>